<sequence>MKNNNIVCVVALDKNTGWIKTCTSCDKEDSQKYAKYYRSIGYNSKVVTYEELEELQKKESEERKKFYEEYV</sequence>
<dbReference type="STRING" id="1235802.C823_04511"/>
<dbReference type="HOGENOM" id="CLU_2734014_0_0_9"/>
<dbReference type="PATRIC" id="fig|1235802.3.peg.4801"/>
<proteinExistence type="predicted"/>
<keyword evidence="2" id="KW-1185">Reference proteome</keyword>
<evidence type="ECO:0000313" key="2">
    <source>
        <dbReference type="Proteomes" id="UP000012589"/>
    </source>
</evidence>
<comment type="caution">
    <text evidence="1">The sequence shown here is derived from an EMBL/GenBank/DDBJ whole genome shotgun (WGS) entry which is preliminary data.</text>
</comment>
<name>N1ZWY1_9FIRM</name>
<accession>N1ZWY1</accession>
<reference evidence="1 2" key="1">
    <citation type="journal article" date="2014" name="Genome Announc.">
        <title>Draft genome sequences of the altered schaedler flora, a defined bacterial community from gnotobiotic mice.</title>
        <authorList>
            <person name="Wannemuehler M.J."/>
            <person name="Overstreet A.M."/>
            <person name="Ward D.V."/>
            <person name="Phillips G.J."/>
        </authorList>
    </citation>
    <scope>NUCLEOTIDE SEQUENCE [LARGE SCALE GENOMIC DNA]</scope>
    <source>
        <strain evidence="1 2">ASF492</strain>
    </source>
</reference>
<evidence type="ECO:0000313" key="1">
    <source>
        <dbReference type="EMBL" id="EMZ21512.1"/>
    </source>
</evidence>
<protein>
    <submittedName>
        <fullName evidence="1">Uncharacterized protein</fullName>
    </submittedName>
</protein>
<dbReference type="EMBL" id="AQFT01000132">
    <property type="protein sequence ID" value="EMZ21512.1"/>
    <property type="molecule type" value="Genomic_DNA"/>
</dbReference>
<gene>
    <name evidence="1" type="ORF">C823_04511</name>
</gene>
<dbReference type="Proteomes" id="UP000012589">
    <property type="component" value="Unassembled WGS sequence"/>
</dbReference>
<dbReference type="AlphaFoldDB" id="N1ZWY1"/>
<organism evidence="1 2">
    <name type="scientific">Eubacterium plexicaudatum ASF492</name>
    <dbReference type="NCBI Taxonomy" id="1235802"/>
    <lineage>
        <taxon>Bacteria</taxon>
        <taxon>Bacillati</taxon>
        <taxon>Bacillota</taxon>
        <taxon>Clostridia</taxon>
        <taxon>Eubacteriales</taxon>
        <taxon>Eubacteriaceae</taxon>
        <taxon>Eubacterium</taxon>
    </lineage>
</organism>